<dbReference type="OrthoDB" id="913707at2759"/>
<evidence type="ECO:0000313" key="10">
    <source>
        <dbReference type="RefSeq" id="XP_018821499.2"/>
    </source>
</evidence>
<dbReference type="Pfam" id="PF03732">
    <property type="entry name" value="Retrotrans_gag"/>
    <property type="match status" value="1"/>
</dbReference>
<dbReference type="CDD" id="cd01647">
    <property type="entry name" value="RT_LTR"/>
    <property type="match status" value="1"/>
</dbReference>
<dbReference type="Proteomes" id="UP000235220">
    <property type="component" value="Chromosome 15"/>
</dbReference>
<dbReference type="InterPro" id="IPR000477">
    <property type="entry name" value="RT_dom"/>
</dbReference>
<dbReference type="SUPFAM" id="SSF56672">
    <property type="entry name" value="DNA/RNA polymerases"/>
    <property type="match status" value="1"/>
</dbReference>
<evidence type="ECO:0000313" key="9">
    <source>
        <dbReference type="Proteomes" id="UP000235220"/>
    </source>
</evidence>
<dbReference type="InterPro" id="IPR050951">
    <property type="entry name" value="Retrovirus_Pol_polyprotein"/>
</dbReference>
<feature type="domain" description="Retrotransposon gag" evidence="8">
    <location>
        <begin position="72"/>
        <end position="137"/>
    </location>
</feature>
<dbReference type="InterPro" id="IPR021109">
    <property type="entry name" value="Peptidase_aspartic_dom_sf"/>
</dbReference>
<keyword evidence="1" id="KW-0808">Transferase</keyword>
<feature type="compositionally biased region" description="Pro residues" evidence="6">
    <location>
        <begin position="188"/>
        <end position="205"/>
    </location>
</feature>
<evidence type="ECO:0000256" key="5">
    <source>
        <dbReference type="SAM" id="Coils"/>
    </source>
</evidence>
<evidence type="ECO:0000256" key="1">
    <source>
        <dbReference type="ARBA" id="ARBA00022679"/>
    </source>
</evidence>
<proteinExistence type="predicted"/>
<evidence type="ECO:0000256" key="3">
    <source>
        <dbReference type="ARBA" id="ARBA00022722"/>
    </source>
</evidence>
<evidence type="ECO:0000256" key="4">
    <source>
        <dbReference type="ARBA" id="ARBA00022759"/>
    </source>
</evidence>
<keyword evidence="5" id="KW-0175">Coiled coil</keyword>
<sequence>MVKGTRNAQLAEAVSMLKGETVHLHEEQDQQKHMLEAVLQQLNNLAASYEQLAAIAGNPPKGTQLMDSGPIGGWEEFVSTLKVRFGPLTYEDPEGLFTKLKQTATVEEYQTEFEYLSNKISGLLKEFRISTFISGLRNDLKIMVTMLKPNTISTAFGLAKLQGEEVARRKGGTSRNQSPTQTTFPYMPKLPAPAPLMRLPSPPPRPENRNNPTTYNPNQKPTFPIKRISHSQMQEGREKGLCYYCDEKFNFNYKCSRPRIFLLEALEDEEEEEAETSEGKLALIQLDKHAKEENELGELLGISLHAMAGTLSPKTMRVEGFINHQNVLILVDTGSMHSFVDPYVARRSKLQVEESQLIVKVANGDSFPCQGYCRAVPIQLQNLRVKTNLCLLTLGGCDVVLGVNWLRGLGFILWNFTDLTMQFNFRGNECKLLGLQPPRESLEEEEHVPKLKKGVVKGVWLYLIGREVRTTEEVSIPAVSKIVKDFEAVFSEPHGLPPPRSHDHKIVLQEDLKSTCVWIYIYPYYQKAKIERLVTKMLRSGIIRGSQSPYSSPVLLVRKVDRSWRMCVDYRALNKDTIKDKYHIPNIDELLDEFYGAEIFSKLDLRSGYHQIRMHEGDISKTTFRTHEGYYEFLQSLEDHLQHLQIVLDTLRSHQLFAKQSKFVFGCSKVEYLGHLISKDGVKADPHNITAMQSWPLLRNLKALRGFLGLTGYYRKFV</sequence>
<dbReference type="InterPro" id="IPR043128">
    <property type="entry name" value="Rev_trsase/Diguanyl_cyclase"/>
</dbReference>
<dbReference type="Pfam" id="PF00078">
    <property type="entry name" value="RVT_1"/>
    <property type="match status" value="1"/>
</dbReference>
<dbReference type="KEGG" id="jre:108991624"/>
<keyword evidence="3" id="KW-0540">Nuclease</keyword>
<evidence type="ECO:0000256" key="6">
    <source>
        <dbReference type="SAM" id="MobiDB-lite"/>
    </source>
</evidence>
<dbReference type="Gene3D" id="2.40.70.10">
    <property type="entry name" value="Acid Proteases"/>
    <property type="match status" value="1"/>
</dbReference>
<keyword evidence="4" id="KW-0378">Hydrolase</keyword>
<dbReference type="Gene3D" id="3.30.70.270">
    <property type="match status" value="2"/>
</dbReference>
<dbReference type="Gene3D" id="3.10.10.10">
    <property type="entry name" value="HIV Type 1 Reverse Transcriptase, subunit A, domain 1"/>
    <property type="match status" value="1"/>
</dbReference>
<dbReference type="AlphaFoldDB" id="A0A2I4EQ22"/>
<dbReference type="GO" id="GO:0004519">
    <property type="term" value="F:endonuclease activity"/>
    <property type="evidence" value="ECO:0007669"/>
    <property type="project" value="UniProtKB-KW"/>
</dbReference>
<name>A0A2I4EQ22_JUGRE</name>
<gene>
    <name evidence="10" type="primary">LOC108991624</name>
</gene>
<dbReference type="GO" id="GO:0016779">
    <property type="term" value="F:nucleotidyltransferase activity"/>
    <property type="evidence" value="ECO:0007669"/>
    <property type="project" value="UniProtKB-KW"/>
</dbReference>
<organism evidence="9 10">
    <name type="scientific">Juglans regia</name>
    <name type="common">English walnut</name>
    <dbReference type="NCBI Taxonomy" id="51240"/>
    <lineage>
        <taxon>Eukaryota</taxon>
        <taxon>Viridiplantae</taxon>
        <taxon>Streptophyta</taxon>
        <taxon>Embryophyta</taxon>
        <taxon>Tracheophyta</taxon>
        <taxon>Spermatophyta</taxon>
        <taxon>Magnoliopsida</taxon>
        <taxon>eudicotyledons</taxon>
        <taxon>Gunneridae</taxon>
        <taxon>Pentapetalae</taxon>
        <taxon>rosids</taxon>
        <taxon>fabids</taxon>
        <taxon>Fagales</taxon>
        <taxon>Juglandaceae</taxon>
        <taxon>Juglans</taxon>
    </lineage>
</organism>
<feature type="compositionally biased region" description="Low complexity" evidence="6">
    <location>
        <begin position="209"/>
        <end position="218"/>
    </location>
</feature>
<keyword evidence="9" id="KW-1185">Reference proteome</keyword>
<dbReference type="STRING" id="51240.A0A2I4EQ22"/>
<dbReference type="InterPro" id="IPR005162">
    <property type="entry name" value="Retrotrans_gag_dom"/>
</dbReference>
<dbReference type="Pfam" id="PF08284">
    <property type="entry name" value="RVP_2"/>
    <property type="match status" value="1"/>
</dbReference>
<protein>
    <submittedName>
        <fullName evidence="10">Uncharacterized protein LOC108991624</fullName>
    </submittedName>
</protein>
<dbReference type="InParanoid" id="A0A2I4EQ22"/>
<feature type="coiled-coil region" evidence="5">
    <location>
        <begin position="25"/>
        <end position="52"/>
    </location>
</feature>
<reference evidence="10" key="1">
    <citation type="submission" date="2025-08" db="UniProtKB">
        <authorList>
            <consortium name="RefSeq"/>
        </authorList>
    </citation>
    <scope>IDENTIFICATION</scope>
    <source>
        <tissue evidence="10">Leaves</tissue>
    </source>
</reference>
<dbReference type="SUPFAM" id="SSF50630">
    <property type="entry name" value="Acid proteases"/>
    <property type="match status" value="1"/>
</dbReference>
<feature type="compositionally biased region" description="Polar residues" evidence="6">
    <location>
        <begin position="173"/>
        <end position="184"/>
    </location>
</feature>
<dbReference type="CDD" id="cd00303">
    <property type="entry name" value="retropepsin_like"/>
    <property type="match status" value="1"/>
</dbReference>
<dbReference type="InterPro" id="IPR043502">
    <property type="entry name" value="DNA/RNA_pol_sf"/>
</dbReference>
<keyword evidence="2" id="KW-0548">Nucleotidyltransferase</keyword>
<dbReference type="PANTHER" id="PTHR37984">
    <property type="entry name" value="PROTEIN CBG26694"/>
    <property type="match status" value="1"/>
</dbReference>
<evidence type="ECO:0000259" key="7">
    <source>
        <dbReference type="Pfam" id="PF00078"/>
    </source>
</evidence>
<accession>A0A2I4EQ22</accession>
<dbReference type="PANTHER" id="PTHR37984:SF5">
    <property type="entry name" value="PROTEIN NYNRIN-LIKE"/>
    <property type="match status" value="1"/>
</dbReference>
<evidence type="ECO:0000259" key="8">
    <source>
        <dbReference type="Pfam" id="PF03732"/>
    </source>
</evidence>
<evidence type="ECO:0000256" key="2">
    <source>
        <dbReference type="ARBA" id="ARBA00022695"/>
    </source>
</evidence>
<dbReference type="RefSeq" id="XP_018821499.2">
    <property type="nucleotide sequence ID" value="XM_018965954.2"/>
</dbReference>
<dbReference type="GeneID" id="108991624"/>
<feature type="region of interest" description="Disordered" evidence="6">
    <location>
        <begin position="167"/>
        <end position="224"/>
    </location>
</feature>
<keyword evidence="4" id="KW-0255">Endonuclease</keyword>
<feature type="domain" description="Reverse transcriptase" evidence="7">
    <location>
        <begin position="557"/>
        <end position="627"/>
    </location>
</feature>